<dbReference type="AlphaFoldDB" id="A0A9W6N4D0"/>
<gene>
    <name evidence="2" type="ORF">GCM10008171_32630</name>
</gene>
<comment type="caution">
    <text evidence="2">The sequence shown here is derived from an EMBL/GenBank/DDBJ whole genome shotgun (WGS) entry which is preliminary data.</text>
</comment>
<reference evidence="2" key="1">
    <citation type="journal article" date="2014" name="Int. J. Syst. Evol. Microbiol.">
        <title>Complete genome sequence of Corynebacterium casei LMG S-19264T (=DSM 44701T), isolated from a smear-ripened cheese.</title>
        <authorList>
            <consortium name="US DOE Joint Genome Institute (JGI-PGF)"/>
            <person name="Walter F."/>
            <person name="Albersmeier A."/>
            <person name="Kalinowski J."/>
            <person name="Ruckert C."/>
        </authorList>
    </citation>
    <scope>NUCLEOTIDE SEQUENCE</scope>
    <source>
        <strain evidence="2">VKM B-2555</strain>
    </source>
</reference>
<protein>
    <submittedName>
        <fullName evidence="2">Uncharacterized protein</fullName>
    </submittedName>
</protein>
<dbReference type="Proteomes" id="UP001143364">
    <property type="component" value="Unassembled WGS sequence"/>
</dbReference>
<keyword evidence="3" id="KW-1185">Reference proteome</keyword>
<organism evidence="2 3">
    <name type="scientific">Methylopila jiangsuensis</name>
    <dbReference type="NCBI Taxonomy" id="586230"/>
    <lineage>
        <taxon>Bacteria</taxon>
        <taxon>Pseudomonadati</taxon>
        <taxon>Pseudomonadota</taxon>
        <taxon>Alphaproteobacteria</taxon>
        <taxon>Hyphomicrobiales</taxon>
        <taxon>Methylopilaceae</taxon>
        <taxon>Methylopila</taxon>
    </lineage>
</organism>
<accession>A0A9W6N4D0</accession>
<evidence type="ECO:0000313" key="3">
    <source>
        <dbReference type="Proteomes" id="UP001143364"/>
    </source>
</evidence>
<proteinExistence type="predicted"/>
<evidence type="ECO:0000313" key="2">
    <source>
        <dbReference type="EMBL" id="GLK78009.1"/>
    </source>
</evidence>
<feature type="region of interest" description="Disordered" evidence="1">
    <location>
        <begin position="62"/>
        <end position="144"/>
    </location>
</feature>
<sequence>MTIDAYNPPADSLGSYELAIEALREAGVRTGKYSPISDVEARQAAEGPRSWADLDCVSTPAPFSQAPTAGGASLRAPRPFSSRRARIAAKQSSAASPTEIQVSVASMSKSSIAGPKISTEGAPKCRTSSPIFPPSRRMHAGTQG</sequence>
<feature type="compositionally biased region" description="Polar residues" evidence="1">
    <location>
        <begin position="90"/>
        <end position="111"/>
    </location>
</feature>
<dbReference type="EMBL" id="BSFK01000016">
    <property type="protein sequence ID" value="GLK78009.1"/>
    <property type="molecule type" value="Genomic_DNA"/>
</dbReference>
<name>A0A9W6N4D0_9HYPH</name>
<evidence type="ECO:0000256" key="1">
    <source>
        <dbReference type="SAM" id="MobiDB-lite"/>
    </source>
</evidence>
<reference evidence="2" key="2">
    <citation type="submission" date="2023-01" db="EMBL/GenBank/DDBJ databases">
        <authorList>
            <person name="Sun Q."/>
            <person name="Evtushenko L."/>
        </authorList>
    </citation>
    <scope>NUCLEOTIDE SEQUENCE</scope>
    <source>
        <strain evidence="2">VKM B-2555</strain>
    </source>
</reference>